<name>A0ABX5KEG1_9BURK</name>
<comment type="caution">
    <text evidence="2">The sequence shown here is derived from an EMBL/GenBank/DDBJ whole genome shotgun (WGS) entry which is preliminary data.</text>
</comment>
<evidence type="ECO:0000313" key="3">
    <source>
        <dbReference type="Proteomes" id="UP000245712"/>
    </source>
</evidence>
<dbReference type="CDD" id="cd05233">
    <property type="entry name" value="SDR_c"/>
    <property type="match status" value="1"/>
</dbReference>
<dbReference type="EMBL" id="QEOB01000017">
    <property type="protein sequence ID" value="PVX75739.1"/>
    <property type="molecule type" value="Genomic_DNA"/>
</dbReference>
<sequence length="263" mass="27475">MTQTAAPVCMITGAASGIGAATAIRFARAGWSVAIGNFDDATRPGALAIEEQCRTLGAQTLMFDADVADAAACRRAVDAVATRWQRIDALVNCAGTTRVIPHHALDDIDAAEFERIYRVNTIGLFQMTRAAAPLLRESASATRSASVINISSLAGLNGTGSSIAYAASKGAVNTMTLSLARSLAPRVRVNAIAPGMVDDGLLLRSLEPSQYREVLGRMTANSPLKRVSQPSEIADLAFFLADQAPAITGQVIAAENGFLLVTA</sequence>
<gene>
    <name evidence="2" type="ORF">C7402_117151</name>
</gene>
<dbReference type="InterPro" id="IPR002347">
    <property type="entry name" value="SDR_fam"/>
</dbReference>
<evidence type="ECO:0000256" key="1">
    <source>
        <dbReference type="ARBA" id="ARBA00006484"/>
    </source>
</evidence>
<evidence type="ECO:0000313" key="2">
    <source>
        <dbReference type="EMBL" id="PVX75739.1"/>
    </source>
</evidence>
<proteinExistence type="inferred from homology"/>
<dbReference type="Gene3D" id="3.40.50.720">
    <property type="entry name" value="NAD(P)-binding Rossmann-like Domain"/>
    <property type="match status" value="1"/>
</dbReference>
<dbReference type="PRINTS" id="PR00080">
    <property type="entry name" value="SDRFAMILY"/>
</dbReference>
<dbReference type="PRINTS" id="PR00081">
    <property type="entry name" value="GDHRDH"/>
</dbReference>
<dbReference type="PROSITE" id="PS00061">
    <property type="entry name" value="ADH_SHORT"/>
    <property type="match status" value="1"/>
</dbReference>
<comment type="similarity">
    <text evidence="1">Belongs to the short-chain dehydrogenases/reductases (SDR) family.</text>
</comment>
<dbReference type="SUPFAM" id="SSF51735">
    <property type="entry name" value="NAD(P)-binding Rossmann-fold domains"/>
    <property type="match status" value="1"/>
</dbReference>
<dbReference type="PANTHER" id="PTHR42760">
    <property type="entry name" value="SHORT-CHAIN DEHYDROGENASES/REDUCTASES FAMILY MEMBER"/>
    <property type="match status" value="1"/>
</dbReference>
<dbReference type="Pfam" id="PF13561">
    <property type="entry name" value="adh_short_C2"/>
    <property type="match status" value="1"/>
</dbReference>
<accession>A0ABX5KEG1</accession>
<protein>
    <submittedName>
        <fullName evidence="2">3-oxoacyl-[acyl-carrier protein] reductase</fullName>
    </submittedName>
</protein>
<keyword evidence="3" id="KW-1185">Reference proteome</keyword>
<dbReference type="InterPro" id="IPR036291">
    <property type="entry name" value="NAD(P)-bd_dom_sf"/>
</dbReference>
<dbReference type="InterPro" id="IPR020904">
    <property type="entry name" value="Sc_DH/Rdtase_CS"/>
</dbReference>
<organism evidence="2 3">
    <name type="scientific">Paraburkholderia unamae</name>
    <dbReference type="NCBI Taxonomy" id="219649"/>
    <lineage>
        <taxon>Bacteria</taxon>
        <taxon>Pseudomonadati</taxon>
        <taxon>Pseudomonadota</taxon>
        <taxon>Betaproteobacteria</taxon>
        <taxon>Burkholderiales</taxon>
        <taxon>Burkholderiaceae</taxon>
        <taxon>Paraburkholderia</taxon>
    </lineage>
</organism>
<dbReference type="Proteomes" id="UP000245712">
    <property type="component" value="Unassembled WGS sequence"/>
</dbReference>
<reference evidence="2 3" key="1">
    <citation type="submission" date="2018-05" db="EMBL/GenBank/DDBJ databases">
        <title>Genomic Encyclopedia of Type Strains, Phase IV (KMG-V): Genome sequencing to study the core and pangenomes of soil and plant-associated prokaryotes.</title>
        <authorList>
            <person name="Whitman W."/>
        </authorList>
    </citation>
    <scope>NUCLEOTIDE SEQUENCE [LARGE SCALE GENOMIC DNA]</scope>
    <source>
        <strain evidence="2 3">SCZa-39</strain>
    </source>
</reference>
<dbReference type="RefSeq" id="WP_116613402.1">
    <property type="nucleotide sequence ID" value="NZ_QEOB01000017.1"/>
</dbReference>